<dbReference type="InterPro" id="IPR012347">
    <property type="entry name" value="Ferritin-like"/>
</dbReference>
<comment type="caution">
    <text evidence="3">The sequence shown here is derived from an EMBL/GenBank/DDBJ whole genome shotgun (WGS) entry which is preliminary data.</text>
</comment>
<feature type="domain" description="DUF305" evidence="2">
    <location>
        <begin position="93"/>
        <end position="247"/>
    </location>
</feature>
<organism evidence="3 4">
    <name type="scientific">Micromonospora pisi</name>
    <dbReference type="NCBI Taxonomy" id="589240"/>
    <lineage>
        <taxon>Bacteria</taxon>
        <taxon>Bacillati</taxon>
        <taxon>Actinomycetota</taxon>
        <taxon>Actinomycetes</taxon>
        <taxon>Micromonosporales</taxon>
        <taxon>Micromonosporaceae</taxon>
        <taxon>Micromonospora</taxon>
    </lineage>
</organism>
<evidence type="ECO:0000256" key="1">
    <source>
        <dbReference type="SAM" id="MobiDB-lite"/>
    </source>
</evidence>
<feature type="compositionally biased region" description="Acidic residues" evidence="1">
    <location>
        <begin position="22"/>
        <end position="47"/>
    </location>
</feature>
<protein>
    <submittedName>
        <fullName evidence="3">Uncharacterized protein (DUF305 family)</fullName>
    </submittedName>
</protein>
<proteinExistence type="predicted"/>
<gene>
    <name evidence="3" type="ORF">BDK92_2414</name>
</gene>
<keyword evidence="4" id="KW-1185">Reference proteome</keyword>
<sequence>MGASTRSDAPAQAGASGAGVPDPEEFEYDGVEGGDDNVDDPGDDPGDDSAVGEGRRRFSTGWVTIALVVGLALGVAVGLLIPGLTRPGETSVEAGFARDMSTHHAQAVEMSLLAHEKATDPDVRTLGADIALTQQGQIGTMQTWLRNWHLTPTGSQPRMAWMPDGGGTIRDGLMPGMATDAERAQLRAATGRDFDVMFLRLMLNHHLGGIHMAEAALELSDDEQVQALAETMVAGQKKEIAAIQALLDKLGAK</sequence>
<evidence type="ECO:0000259" key="2">
    <source>
        <dbReference type="Pfam" id="PF03713"/>
    </source>
</evidence>
<accession>A0A495JHR2</accession>
<evidence type="ECO:0000313" key="4">
    <source>
        <dbReference type="Proteomes" id="UP000277671"/>
    </source>
</evidence>
<dbReference type="RefSeq" id="WP_211349189.1">
    <property type="nucleotide sequence ID" value="NZ_RBKT01000001.1"/>
</dbReference>
<dbReference type="AlphaFoldDB" id="A0A495JHR2"/>
<dbReference type="Gene3D" id="1.20.1260.10">
    <property type="match status" value="1"/>
</dbReference>
<reference evidence="3 4" key="1">
    <citation type="submission" date="2018-10" db="EMBL/GenBank/DDBJ databases">
        <title>Sequencing the genomes of 1000 actinobacteria strains.</title>
        <authorList>
            <person name="Klenk H.-P."/>
        </authorList>
    </citation>
    <scope>NUCLEOTIDE SEQUENCE [LARGE SCALE GENOMIC DNA]</scope>
    <source>
        <strain evidence="3 4">DSM 45175</strain>
    </source>
</reference>
<dbReference type="EMBL" id="RBKT01000001">
    <property type="protein sequence ID" value="RKR88108.1"/>
    <property type="molecule type" value="Genomic_DNA"/>
</dbReference>
<dbReference type="PANTHER" id="PTHR36933">
    <property type="entry name" value="SLL0788 PROTEIN"/>
    <property type="match status" value="1"/>
</dbReference>
<feature type="region of interest" description="Disordered" evidence="1">
    <location>
        <begin position="1"/>
        <end position="54"/>
    </location>
</feature>
<evidence type="ECO:0000313" key="3">
    <source>
        <dbReference type="EMBL" id="RKR88108.1"/>
    </source>
</evidence>
<name>A0A495JHR2_9ACTN</name>
<dbReference type="Pfam" id="PF03713">
    <property type="entry name" value="DUF305"/>
    <property type="match status" value="1"/>
</dbReference>
<dbReference type="InterPro" id="IPR005183">
    <property type="entry name" value="DUF305_CopM-like"/>
</dbReference>
<dbReference type="PANTHER" id="PTHR36933:SF1">
    <property type="entry name" value="SLL0788 PROTEIN"/>
    <property type="match status" value="1"/>
</dbReference>
<dbReference type="Proteomes" id="UP000277671">
    <property type="component" value="Unassembled WGS sequence"/>
</dbReference>